<keyword evidence="2" id="KW-1185">Reference proteome</keyword>
<dbReference type="AlphaFoldDB" id="A0A2K8YWF1"/>
<dbReference type="KEGG" id="spir:CWM47_09125"/>
<reference evidence="1 2" key="1">
    <citation type="submission" date="2017-11" db="EMBL/GenBank/DDBJ databases">
        <title>Taxonomic description and genome sequences of Spirosoma HA7 sp. nov., isolated from pollen microhabitat of Corylus avellana.</title>
        <authorList>
            <person name="Ambika Manirajan B."/>
            <person name="Suarez C."/>
            <person name="Ratering S."/>
            <person name="Geissler-Plaum R."/>
            <person name="Cardinale M."/>
            <person name="Sylvia S."/>
        </authorList>
    </citation>
    <scope>NUCLEOTIDE SEQUENCE [LARGE SCALE GENOMIC DNA]</scope>
    <source>
        <strain evidence="1 2">HA7</strain>
    </source>
</reference>
<evidence type="ECO:0000313" key="1">
    <source>
        <dbReference type="EMBL" id="AUD01965.1"/>
    </source>
</evidence>
<dbReference type="Proteomes" id="UP000232883">
    <property type="component" value="Chromosome"/>
</dbReference>
<evidence type="ECO:0000313" key="2">
    <source>
        <dbReference type="Proteomes" id="UP000232883"/>
    </source>
</evidence>
<dbReference type="EMBL" id="CP025096">
    <property type="protein sequence ID" value="AUD01965.1"/>
    <property type="molecule type" value="Genomic_DNA"/>
</dbReference>
<protein>
    <submittedName>
        <fullName evidence="1">Uncharacterized protein</fullName>
    </submittedName>
</protein>
<name>A0A2K8YWF1_9BACT</name>
<dbReference type="RefSeq" id="WP_100987685.1">
    <property type="nucleotide sequence ID" value="NZ_CP025096.1"/>
</dbReference>
<organism evidence="1 2">
    <name type="scientific">Spirosoma pollinicola</name>
    <dbReference type="NCBI Taxonomy" id="2057025"/>
    <lineage>
        <taxon>Bacteria</taxon>
        <taxon>Pseudomonadati</taxon>
        <taxon>Bacteroidota</taxon>
        <taxon>Cytophagia</taxon>
        <taxon>Cytophagales</taxon>
        <taxon>Cytophagaceae</taxon>
        <taxon>Spirosoma</taxon>
    </lineage>
</organism>
<gene>
    <name evidence="1" type="ORF">CWM47_09125</name>
</gene>
<sequence>MWWKKTKVFSKQRLIEANLDPIPFIKERVRSEFARTVLEPLPVTQSDQGDQVEFQTDAIVLSLPLWERVKSDLVTLSENVSPAQRDTITQLIHSIENE</sequence>
<dbReference type="OrthoDB" id="962333at2"/>
<proteinExistence type="predicted"/>
<accession>A0A2K8YWF1</accession>